<keyword evidence="6 8" id="KW-0472">Membrane</keyword>
<keyword evidence="4 8" id="KW-0812">Transmembrane</keyword>
<dbReference type="Pfam" id="PF08478">
    <property type="entry name" value="POTRA_1"/>
    <property type="match status" value="1"/>
</dbReference>
<evidence type="ECO:0000256" key="7">
    <source>
        <dbReference type="ARBA" id="ARBA00023306"/>
    </source>
</evidence>
<sequence>MLLCPYMKDFFAKVQQRLVVLYRRVSGALWFKLLRLAFIAVLLGAVVYGILNLNLFYIQNLNISSFDDSSLTNVTEEEIDDYLVVYLGRRLFWVRPTDVENDLQYQFPFIESAYVTKQIPDTLTIRIVERDPVLIFHPVDASKLFKTNNSETLDGYIIDSDGLVLDTCEENNDLCDELPLCTILETAGTYSIADTIYFAELESIVLMNHSLLDQKEKVTEYVVPENDVVVVLFEDETRAVFSLRKSIEEQIELFEYTKENLSLEGKTYKELDFRYDKPVLRV</sequence>
<dbReference type="GO" id="GO:0016020">
    <property type="term" value="C:membrane"/>
    <property type="evidence" value="ECO:0007669"/>
    <property type="project" value="UniProtKB-SubCell"/>
</dbReference>
<dbReference type="InterPro" id="IPR034746">
    <property type="entry name" value="POTRA"/>
</dbReference>
<name>X1AMX7_9ZZZZ</name>
<evidence type="ECO:0000259" key="9">
    <source>
        <dbReference type="PROSITE" id="PS51779"/>
    </source>
</evidence>
<accession>X1AMX7</accession>
<feature type="non-terminal residue" evidence="10">
    <location>
        <position position="282"/>
    </location>
</feature>
<evidence type="ECO:0000256" key="4">
    <source>
        <dbReference type="ARBA" id="ARBA00022692"/>
    </source>
</evidence>
<dbReference type="GO" id="GO:0051301">
    <property type="term" value="P:cell division"/>
    <property type="evidence" value="ECO:0007669"/>
    <property type="project" value="UniProtKB-KW"/>
</dbReference>
<dbReference type="InterPro" id="IPR013685">
    <property type="entry name" value="POTRA_FtsQ_type"/>
</dbReference>
<comment type="caution">
    <text evidence="10">The sequence shown here is derived from an EMBL/GenBank/DDBJ whole genome shotgun (WGS) entry which is preliminary data.</text>
</comment>
<keyword evidence="7" id="KW-0131">Cell cycle</keyword>
<feature type="transmembrane region" description="Helical" evidence="8">
    <location>
        <begin position="33"/>
        <end position="57"/>
    </location>
</feature>
<gene>
    <name evidence="10" type="ORF">S01H4_29923</name>
</gene>
<evidence type="ECO:0000256" key="5">
    <source>
        <dbReference type="ARBA" id="ARBA00022989"/>
    </source>
</evidence>
<evidence type="ECO:0000256" key="1">
    <source>
        <dbReference type="ARBA" id="ARBA00004370"/>
    </source>
</evidence>
<keyword evidence="3" id="KW-0132">Cell division</keyword>
<evidence type="ECO:0000313" key="10">
    <source>
        <dbReference type="EMBL" id="GAG84065.1"/>
    </source>
</evidence>
<evidence type="ECO:0000256" key="6">
    <source>
        <dbReference type="ARBA" id="ARBA00023136"/>
    </source>
</evidence>
<evidence type="ECO:0000256" key="2">
    <source>
        <dbReference type="ARBA" id="ARBA00022475"/>
    </source>
</evidence>
<keyword evidence="2" id="KW-1003">Cell membrane</keyword>
<dbReference type="PROSITE" id="PS51779">
    <property type="entry name" value="POTRA"/>
    <property type="match status" value="1"/>
</dbReference>
<proteinExistence type="predicted"/>
<dbReference type="Gene3D" id="3.10.20.310">
    <property type="entry name" value="membrane protein fhac"/>
    <property type="match status" value="1"/>
</dbReference>
<reference evidence="10" key="1">
    <citation type="journal article" date="2014" name="Front. Microbiol.">
        <title>High frequency of phylogenetically diverse reductive dehalogenase-homologous genes in deep subseafloor sedimentary metagenomes.</title>
        <authorList>
            <person name="Kawai M."/>
            <person name="Futagami T."/>
            <person name="Toyoda A."/>
            <person name="Takaki Y."/>
            <person name="Nishi S."/>
            <person name="Hori S."/>
            <person name="Arai W."/>
            <person name="Tsubouchi T."/>
            <person name="Morono Y."/>
            <person name="Uchiyama I."/>
            <person name="Ito T."/>
            <person name="Fujiyama A."/>
            <person name="Inagaki F."/>
            <person name="Takami H."/>
        </authorList>
    </citation>
    <scope>NUCLEOTIDE SEQUENCE</scope>
    <source>
        <strain evidence="10">Expedition CK06-06</strain>
    </source>
</reference>
<protein>
    <recommendedName>
        <fullName evidence="9">POTRA domain-containing protein</fullName>
    </recommendedName>
</protein>
<comment type="subcellular location">
    <subcellularLocation>
        <location evidence="1">Membrane</location>
    </subcellularLocation>
</comment>
<dbReference type="EMBL" id="BART01015408">
    <property type="protein sequence ID" value="GAG84065.1"/>
    <property type="molecule type" value="Genomic_DNA"/>
</dbReference>
<feature type="domain" description="POTRA" evidence="9">
    <location>
        <begin position="56"/>
        <end position="130"/>
    </location>
</feature>
<evidence type="ECO:0000256" key="8">
    <source>
        <dbReference type="SAM" id="Phobius"/>
    </source>
</evidence>
<keyword evidence="5 8" id="KW-1133">Transmembrane helix</keyword>
<evidence type="ECO:0000256" key="3">
    <source>
        <dbReference type="ARBA" id="ARBA00022618"/>
    </source>
</evidence>
<dbReference type="AlphaFoldDB" id="X1AMX7"/>
<organism evidence="10">
    <name type="scientific">marine sediment metagenome</name>
    <dbReference type="NCBI Taxonomy" id="412755"/>
    <lineage>
        <taxon>unclassified sequences</taxon>
        <taxon>metagenomes</taxon>
        <taxon>ecological metagenomes</taxon>
    </lineage>
</organism>